<accession>A0ABT0SVX3</accession>
<dbReference type="PANTHER" id="PTHR42941">
    <property type="entry name" value="SLL1037 PROTEIN"/>
    <property type="match status" value="1"/>
</dbReference>
<gene>
    <name evidence="2" type="ORF">M8006_15905</name>
</gene>
<comment type="caution">
    <text evidence="2">The sequence shown here is derived from an EMBL/GenBank/DDBJ whole genome shotgun (WGS) entry which is preliminary data.</text>
</comment>
<keyword evidence="1" id="KW-0732">Signal</keyword>
<evidence type="ECO:0000313" key="2">
    <source>
        <dbReference type="EMBL" id="MCL7931444.1"/>
    </source>
</evidence>
<dbReference type="InterPro" id="IPR011852">
    <property type="entry name" value="TRAP_TAXI"/>
</dbReference>
<name>A0ABT0SVX3_9GAMM</name>
<dbReference type="EMBL" id="JAMJPJ010000039">
    <property type="protein sequence ID" value="MCL7931444.1"/>
    <property type="molecule type" value="Genomic_DNA"/>
</dbReference>
<evidence type="ECO:0000313" key="3">
    <source>
        <dbReference type="Proteomes" id="UP001165308"/>
    </source>
</evidence>
<protein>
    <submittedName>
        <fullName evidence="2">TAXI family TRAP transporter solute-binding subunit</fullName>
    </submittedName>
</protein>
<evidence type="ECO:0000256" key="1">
    <source>
        <dbReference type="SAM" id="SignalP"/>
    </source>
</evidence>
<dbReference type="PANTHER" id="PTHR42941:SF1">
    <property type="entry name" value="SLL1037 PROTEIN"/>
    <property type="match status" value="1"/>
</dbReference>
<feature type="signal peptide" evidence="1">
    <location>
        <begin position="1"/>
        <end position="25"/>
    </location>
</feature>
<dbReference type="Gene3D" id="3.40.190.10">
    <property type="entry name" value="Periplasmic binding protein-like II"/>
    <property type="match status" value="2"/>
</dbReference>
<sequence length="326" mass="34799">MRNMMSKSALLLASGALLAAGSVQADRSEWPDNFTVGTASQGGTYFVYGSGWANFIADELDVSGGGEVTGGPTQNLALVHEGNAAFGLTTMGPAADAVNGESPLAPGLKMDNVCAMFPMYETPFSITALEGSGIESISDIPDGARIGFGPSASTSDTYFPAMLETLGVNFDRRNGGWSDLGGQLQDGLIDVIAFAAGIPIPAVSQLEVQTDVNIIEFTEEEVHTVLENFPVAEFMIPASTYQTLEEDARAVSMWNFAIAGCDLPEDFVYEATKATMENNDRMMSVHRSAATTIPENIKHNTVLPFHPGAARWYEENGYEIDEALIK</sequence>
<dbReference type="SUPFAM" id="SSF53850">
    <property type="entry name" value="Periplasmic binding protein-like II"/>
    <property type="match status" value="1"/>
</dbReference>
<organism evidence="2 3">
    <name type="scientific">Halomonas llamarensis</name>
    <dbReference type="NCBI Taxonomy" id="2945104"/>
    <lineage>
        <taxon>Bacteria</taxon>
        <taxon>Pseudomonadati</taxon>
        <taxon>Pseudomonadota</taxon>
        <taxon>Gammaproteobacteria</taxon>
        <taxon>Oceanospirillales</taxon>
        <taxon>Halomonadaceae</taxon>
        <taxon>Halomonas</taxon>
    </lineage>
</organism>
<dbReference type="Pfam" id="PF16868">
    <property type="entry name" value="NMT1_3"/>
    <property type="match status" value="1"/>
</dbReference>
<reference evidence="2" key="1">
    <citation type="submission" date="2022-05" db="EMBL/GenBank/DDBJ databases">
        <title>Halomonas geminus sp. nov. and Halomonas llamarensis sp. nov. isolated from high-altitude salars of the Atacama Desert.</title>
        <authorList>
            <person name="Hintersatz C."/>
            <person name="Rojas L.A."/>
            <person name="Wei T.-S."/>
            <person name="Kutschke S."/>
            <person name="Lehmann F."/>
            <person name="Jain R."/>
            <person name="Pollmann K."/>
        </authorList>
    </citation>
    <scope>NUCLEOTIDE SEQUENCE</scope>
    <source>
        <strain evidence="2">ATCHA</strain>
    </source>
</reference>
<dbReference type="NCBIfam" id="TIGR02122">
    <property type="entry name" value="TRAP_TAXI"/>
    <property type="match status" value="1"/>
</dbReference>
<feature type="chain" id="PRO_5046939403" evidence="1">
    <location>
        <begin position="26"/>
        <end position="326"/>
    </location>
</feature>
<dbReference type="CDD" id="cd13570">
    <property type="entry name" value="PBP2_TAXI_TRAP_like_2"/>
    <property type="match status" value="1"/>
</dbReference>
<keyword evidence="3" id="KW-1185">Reference proteome</keyword>
<dbReference type="Proteomes" id="UP001165308">
    <property type="component" value="Unassembled WGS sequence"/>
</dbReference>
<proteinExistence type="predicted"/>
<dbReference type="RefSeq" id="WP_250083903.1">
    <property type="nucleotide sequence ID" value="NZ_JAMJPJ010000039.1"/>
</dbReference>